<comment type="caution">
    <text evidence="3">The sequence shown here is derived from an EMBL/GenBank/DDBJ whole genome shotgun (WGS) entry which is preliminary data.</text>
</comment>
<dbReference type="SUPFAM" id="SSF51126">
    <property type="entry name" value="Pectin lyase-like"/>
    <property type="match status" value="1"/>
</dbReference>
<evidence type="ECO:0000259" key="2">
    <source>
        <dbReference type="Pfam" id="PF26514"/>
    </source>
</evidence>
<keyword evidence="1" id="KW-0472">Membrane</keyword>
<dbReference type="AlphaFoldDB" id="A0A1G2G042"/>
<keyword evidence="1" id="KW-0812">Transmembrane</keyword>
<protein>
    <recommendedName>
        <fullName evidence="2">DUF8173 domain-containing protein</fullName>
    </recommendedName>
</protein>
<feature type="transmembrane region" description="Helical" evidence="1">
    <location>
        <begin position="290"/>
        <end position="314"/>
    </location>
</feature>
<feature type="transmembrane region" description="Helical" evidence="1">
    <location>
        <begin position="326"/>
        <end position="345"/>
    </location>
</feature>
<feature type="transmembrane region" description="Helical" evidence="1">
    <location>
        <begin position="213"/>
        <end position="239"/>
    </location>
</feature>
<gene>
    <name evidence="3" type="ORF">A2719_00820</name>
</gene>
<organism evidence="3 4">
    <name type="scientific">Candidatus Ryanbacteria bacterium RIFCSPHIGHO2_01_FULL_45_22</name>
    <dbReference type="NCBI Taxonomy" id="1802114"/>
    <lineage>
        <taxon>Bacteria</taxon>
        <taxon>Candidatus Ryaniibacteriota</taxon>
    </lineage>
</organism>
<dbReference type="InterPro" id="IPR058486">
    <property type="entry name" value="DUF8173"/>
</dbReference>
<dbReference type="EMBL" id="MHNK01000019">
    <property type="protein sequence ID" value="OGZ43220.1"/>
    <property type="molecule type" value="Genomic_DNA"/>
</dbReference>
<proteinExistence type="predicted"/>
<dbReference type="Pfam" id="PF26514">
    <property type="entry name" value="DUF8173"/>
    <property type="match status" value="1"/>
</dbReference>
<feature type="transmembrane region" description="Helical" evidence="1">
    <location>
        <begin position="260"/>
        <end position="284"/>
    </location>
</feature>
<name>A0A1G2G042_9BACT</name>
<feature type="domain" description="DUF8173" evidence="2">
    <location>
        <begin position="224"/>
        <end position="366"/>
    </location>
</feature>
<keyword evidence="1" id="KW-1133">Transmembrane helix</keyword>
<evidence type="ECO:0000256" key="1">
    <source>
        <dbReference type="SAM" id="Phobius"/>
    </source>
</evidence>
<dbReference type="Proteomes" id="UP000177480">
    <property type="component" value="Unassembled WGS sequence"/>
</dbReference>
<reference evidence="3 4" key="1">
    <citation type="journal article" date="2016" name="Nat. Commun.">
        <title>Thousands of microbial genomes shed light on interconnected biogeochemical processes in an aquifer system.</title>
        <authorList>
            <person name="Anantharaman K."/>
            <person name="Brown C.T."/>
            <person name="Hug L.A."/>
            <person name="Sharon I."/>
            <person name="Castelle C.J."/>
            <person name="Probst A.J."/>
            <person name="Thomas B.C."/>
            <person name="Singh A."/>
            <person name="Wilkins M.J."/>
            <person name="Karaoz U."/>
            <person name="Brodie E.L."/>
            <person name="Williams K.H."/>
            <person name="Hubbard S.S."/>
            <person name="Banfield J.F."/>
        </authorList>
    </citation>
    <scope>NUCLEOTIDE SEQUENCE [LARGE SCALE GENOMIC DNA]</scope>
</reference>
<dbReference type="STRING" id="1802114.A2719_00820"/>
<dbReference type="InterPro" id="IPR011050">
    <property type="entry name" value="Pectin_lyase_fold/virulence"/>
</dbReference>
<evidence type="ECO:0000313" key="4">
    <source>
        <dbReference type="Proteomes" id="UP000177480"/>
    </source>
</evidence>
<evidence type="ECO:0000313" key="3">
    <source>
        <dbReference type="EMBL" id="OGZ43220.1"/>
    </source>
</evidence>
<accession>A0A1G2G042</accession>
<sequence>MRKNIFLVLSFLVLPGLVLAAEFRGGEHVSLNIAERVTNDVYLGGSSVSSAGIVTGDVIAGGGQVLISGDVSGDVLVGGGNVTILSHVGDDVRAGGGTVLLQARIDGDAIIGGGQVTLGGEGVGGDAVVGGGVVQIDAPVSGSVRVAGGDVYINAPIAGDVTVKADMLTLGRNAVISGNLFYKATKELTQEDGAVVRGRVDFQQRERKDVPRALVGAFISIAMIGRFLMLLFSSLLVGLSFRRFGKKFIDTASANMLGELGKGLVVCIATPIISSVLFVTIIGIPLGVLGLLGFVMLVLATWIVTPLLVGNMFFQYVLKKESGVSWQTITVGTVVFSMLGLVPFIGWLAQIILLVISLGAVCSTKWDIVKEWK</sequence>